<dbReference type="Proteomes" id="UP000037460">
    <property type="component" value="Unassembled WGS sequence"/>
</dbReference>
<dbReference type="InterPro" id="IPR036865">
    <property type="entry name" value="CRAL-TRIO_dom_sf"/>
</dbReference>
<protein>
    <recommendedName>
        <fullName evidence="2">CRAL-TRIO domain-containing protein</fullName>
    </recommendedName>
</protein>
<dbReference type="InterPro" id="IPR051026">
    <property type="entry name" value="PI/PC_transfer"/>
</dbReference>
<dbReference type="PANTHER" id="PTHR45657">
    <property type="entry name" value="CRAL-TRIO DOMAIN-CONTAINING PROTEIN YKL091C-RELATED"/>
    <property type="match status" value="1"/>
</dbReference>
<evidence type="ECO:0000256" key="1">
    <source>
        <dbReference type="SAM" id="MobiDB-lite"/>
    </source>
</evidence>
<comment type="caution">
    <text evidence="3">The sequence shown here is derived from an EMBL/GenBank/DDBJ whole genome shotgun (WGS) entry which is preliminary data.</text>
</comment>
<dbReference type="InterPro" id="IPR036273">
    <property type="entry name" value="CRAL/TRIO_N_dom_sf"/>
</dbReference>
<name>A0A0M0JIC8_9EUKA</name>
<dbReference type="PROSITE" id="PS50191">
    <property type="entry name" value="CRAL_TRIO"/>
    <property type="match status" value="1"/>
</dbReference>
<proteinExistence type="predicted"/>
<dbReference type="InterPro" id="IPR001251">
    <property type="entry name" value="CRAL-TRIO_dom"/>
</dbReference>
<reference evidence="4" key="1">
    <citation type="journal article" date="2015" name="PLoS Genet.">
        <title>Genome Sequence and Transcriptome Analyses of Chrysochromulina tobin: Metabolic Tools for Enhanced Algal Fitness in the Prominent Order Prymnesiales (Haptophyceae).</title>
        <authorList>
            <person name="Hovde B.T."/>
            <person name="Deodato C.R."/>
            <person name="Hunsperger H.M."/>
            <person name="Ryken S.A."/>
            <person name="Yost W."/>
            <person name="Jha R.K."/>
            <person name="Patterson J."/>
            <person name="Monnat R.J. Jr."/>
            <person name="Barlow S.B."/>
            <person name="Starkenburg S.R."/>
            <person name="Cattolico R.A."/>
        </authorList>
    </citation>
    <scope>NUCLEOTIDE SEQUENCE</scope>
    <source>
        <strain evidence="4">CCMP291</strain>
    </source>
</reference>
<feature type="domain" description="CRAL-TRIO" evidence="2">
    <location>
        <begin position="82"/>
        <end position="258"/>
    </location>
</feature>
<feature type="region of interest" description="Disordered" evidence="1">
    <location>
        <begin position="277"/>
        <end position="296"/>
    </location>
</feature>
<dbReference type="OrthoDB" id="1434354at2759"/>
<feature type="compositionally biased region" description="Pro residues" evidence="1">
    <location>
        <begin position="310"/>
        <end position="325"/>
    </location>
</feature>
<dbReference type="AlphaFoldDB" id="A0A0M0JIC8"/>
<sequence length="325" mass="36150">MDSKMAEEEEMRAAVKSLLARFDSSLREQCPGWDPEDTCERFLTAQKGDRETAGAMLEESLAWRKMFVEGGVSTLLNYHLEEEEEVRQGFPQCFHKTDRIGRPVQYFVVGQVDPEKLAASTTLERLLRWNVHRAEHTIRVKYPRCSAAAGSAVSNSVVIIDLDGAYLSQFSMDVRAYLKLYFQLLGNNYPGNLGKVFIINCPMVFTGVWSVVRLFLPVLDRERIQLFGGPATYEPVLAAEIDPANLPTRYGGTDATFSALRDVGPWDDIVATGEEEVQEEVSRGVSPSSVLPPAPAAERCDLKDAERCAPPEPPATLLPPEPEII</sequence>
<dbReference type="CDD" id="cd00170">
    <property type="entry name" value="SEC14"/>
    <property type="match status" value="1"/>
</dbReference>
<evidence type="ECO:0000313" key="4">
    <source>
        <dbReference type="Proteomes" id="UP000037460"/>
    </source>
</evidence>
<gene>
    <name evidence="3" type="ORF">Ctob_005779</name>
</gene>
<evidence type="ECO:0000313" key="3">
    <source>
        <dbReference type="EMBL" id="KOO26366.1"/>
    </source>
</evidence>
<organism evidence="3 4">
    <name type="scientific">Chrysochromulina tobinii</name>
    <dbReference type="NCBI Taxonomy" id="1460289"/>
    <lineage>
        <taxon>Eukaryota</taxon>
        <taxon>Haptista</taxon>
        <taxon>Haptophyta</taxon>
        <taxon>Prymnesiophyceae</taxon>
        <taxon>Prymnesiales</taxon>
        <taxon>Chrysochromulinaceae</taxon>
        <taxon>Chrysochromulina</taxon>
    </lineage>
</organism>
<accession>A0A0M0JIC8</accession>
<dbReference type="SUPFAM" id="SSF46938">
    <property type="entry name" value="CRAL/TRIO N-terminal domain"/>
    <property type="match status" value="1"/>
</dbReference>
<keyword evidence="4" id="KW-1185">Reference proteome</keyword>
<dbReference type="Pfam" id="PF00650">
    <property type="entry name" value="CRAL_TRIO"/>
    <property type="match status" value="1"/>
</dbReference>
<dbReference type="PANTHER" id="PTHR45657:SF1">
    <property type="entry name" value="CRAL-TRIO DOMAIN-CONTAINING PROTEIN YKL091C-RELATED"/>
    <property type="match status" value="1"/>
</dbReference>
<feature type="region of interest" description="Disordered" evidence="1">
    <location>
        <begin position="306"/>
        <end position="325"/>
    </location>
</feature>
<dbReference type="EMBL" id="JWZX01002862">
    <property type="protein sequence ID" value="KOO26366.1"/>
    <property type="molecule type" value="Genomic_DNA"/>
</dbReference>
<dbReference type="Gene3D" id="3.40.525.10">
    <property type="entry name" value="CRAL-TRIO lipid binding domain"/>
    <property type="match status" value="1"/>
</dbReference>
<dbReference type="SUPFAM" id="SSF52087">
    <property type="entry name" value="CRAL/TRIO domain"/>
    <property type="match status" value="1"/>
</dbReference>
<evidence type="ECO:0000259" key="2">
    <source>
        <dbReference type="PROSITE" id="PS50191"/>
    </source>
</evidence>
<dbReference type="SMART" id="SM00516">
    <property type="entry name" value="SEC14"/>
    <property type="match status" value="1"/>
</dbReference>